<protein>
    <submittedName>
        <fullName evidence="2">Uncharacterized protein</fullName>
    </submittedName>
</protein>
<gene>
    <name evidence="2" type="primary">Cnig_chr_II.g6969</name>
    <name evidence="2" type="ORF">B9Z55_006969</name>
</gene>
<organism evidence="2 3">
    <name type="scientific">Caenorhabditis nigoni</name>
    <dbReference type="NCBI Taxonomy" id="1611254"/>
    <lineage>
        <taxon>Eukaryota</taxon>
        <taxon>Metazoa</taxon>
        <taxon>Ecdysozoa</taxon>
        <taxon>Nematoda</taxon>
        <taxon>Chromadorea</taxon>
        <taxon>Rhabditida</taxon>
        <taxon>Rhabditina</taxon>
        <taxon>Rhabditomorpha</taxon>
        <taxon>Rhabditoidea</taxon>
        <taxon>Rhabditidae</taxon>
        <taxon>Peloderinae</taxon>
        <taxon>Caenorhabditis</taxon>
    </lineage>
</organism>
<dbReference type="AlphaFoldDB" id="A0A2G5V7K9"/>
<feature type="region of interest" description="Disordered" evidence="1">
    <location>
        <begin position="86"/>
        <end position="118"/>
    </location>
</feature>
<dbReference type="EMBL" id="PDUG01000002">
    <property type="protein sequence ID" value="PIC47720.1"/>
    <property type="molecule type" value="Genomic_DNA"/>
</dbReference>
<feature type="region of interest" description="Disordered" evidence="1">
    <location>
        <begin position="15"/>
        <end position="34"/>
    </location>
</feature>
<accession>A0A2G5V7K9</accession>
<evidence type="ECO:0000313" key="2">
    <source>
        <dbReference type="EMBL" id="PIC47720.1"/>
    </source>
</evidence>
<feature type="compositionally biased region" description="Polar residues" evidence="1">
    <location>
        <begin position="23"/>
        <end position="34"/>
    </location>
</feature>
<name>A0A2G5V7K9_9PELO</name>
<sequence>MMNLRTRAALPTVPANFPESERTTGIPNTETSPVLGQLPKRVTVDTGVIMEVPTTTPTTTTPNTFMSSISPKPTYTKMIMFYGKVTSPTTTRRKRSTNELTREPLHMLRGDSDETYAK</sequence>
<keyword evidence="3" id="KW-1185">Reference proteome</keyword>
<feature type="compositionally biased region" description="Basic and acidic residues" evidence="1">
    <location>
        <begin position="96"/>
        <end position="118"/>
    </location>
</feature>
<dbReference type="Proteomes" id="UP000230233">
    <property type="component" value="Chromosome II"/>
</dbReference>
<comment type="caution">
    <text evidence="2">The sequence shown here is derived from an EMBL/GenBank/DDBJ whole genome shotgun (WGS) entry which is preliminary data.</text>
</comment>
<proteinExistence type="predicted"/>
<reference evidence="3" key="1">
    <citation type="submission" date="2017-10" db="EMBL/GenBank/DDBJ databases">
        <title>Rapid genome shrinkage in a self-fertile nematode reveals novel sperm competition proteins.</title>
        <authorList>
            <person name="Yin D."/>
            <person name="Schwarz E.M."/>
            <person name="Thomas C.G."/>
            <person name="Felde R.L."/>
            <person name="Korf I.F."/>
            <person name="Cutter A.D."/>
            <person name="Schartner C.M."/>
            <person name="Ralston E.J."/>
            <person name="Meyer B.J."/>
            <person name="Haag E.S."/>
        </authorList>
    </citation>
    <scope>NUCLEOTIDE SEQUENCE [LARGE SCALE GENOMIC DNA]</scope>
    <source>
        <strain evidence="3">JU1422</strain>
    </source>
</reference>
<evidence type="ECO:0000256" key="1">
    <source>
        <dbReference type="SAM" id="MobiDB-lite"/>
    </source>
</evidence>
<evidence type="ECO:0000313" key="3">
    <source>
        <dbReference type="Proteomes" id="UP000230233"/>
    </source>
</evidence>